<accession>A0A0N5BVJ3</accession>
<evidence type="ECO:0000313" key="2">
    <source>
        <dbReference type="WBParaSite" id="SPAL_0000984900.1"/>
    </source>
</evidence>
<dbReference type="Proteomes" id="UP000046392">
    <property type="component" value="Unplaced"/>
</dbReference>
<name>A0A0N5BVJ3_STREA</name>
<dbReference type="AlphaFoldDB" id="A0A0N5BVJ3"/>
<reference evidence="2" key="1">
    <citation type="submission" date="2017-02" db="UniProtKB">
        <authorList>
            <consortium name="WormBaseParasite"/>
        </authorList>
    </citation>
    <scope>IDENTIFICATION</scope>
</reference>
<proteinExistence type="predicted"/>
<organism evidence="1 2">
    <name type="scientific">Strongyloides papillosus</name>
    <name type="common">Intestinal threadworm</name>
    <dbReference type="NCBI Taxonomy" id="174720"/>
    <lineage>
        <taxon>Eukaryota</taxon>
        <taxon>Metazoa</taxon>
        <taxon>Ecdysozoa</taxon>
        <taxon>Nematoda</taxon>
        <taxon>Chromadorea</taxon>
        <taxon>Rhabditida</taxon>
        <taxon>Tylenchina</taxon>
        <taxon>Panagrolaimomorpha</taxon>
        <taxon>Strongyloidoidea</taxon>
        <taxon>Strongyloididae</taxon>
        <taxon>Strongyloides</taxon>
    </lineage>
</organism>
<keyword evidence="1" id="KW-1185">Reference proteome</keyword>
<dbReference type="WBParaSite" id="SPAL_0000984900.1">
    <property type="protein sequence ID" value="SPAL_0000984900.1"/>
    <property type="gene ID" value="SPAL_0000984900"/>
</dbReference>
<protein>
    <submittedName>
        <fullName evidence="2">Uncharacterized protein</fullName>
    </submittedName>
</protein>
<sequence length="111" mass="12731">MTNVSMPDNTASLLQRINFNMPVLSYGRDINNESSTIRNAFQSSIVSYGTVEPNILWNNMNEFQPKISNPFPFQSNTFLTLQNVQQKQLLTSFQQTHQISVTDKSKFLKLI</sequence>
<evidence type="ECO:0000313" key="1">
    <source>
        <dbReference type="Proteomes" id="UP000046392"/>
    </source>
</evidence>